<accession>A0A3M8SQW8</accession>
<dbReference type="RefSeq" id="WP_123087986.1">
    <property type="nucleotide sequence ID" value="NZ_RIBS01000004.1"/>
</dbReference>
<keyword evidence="4" id="KW-0540">Nuclease</keyword>
<dbReference type="EMBL" id="RIBS01000004">
    <property type="protein sequence ID" value="RNF83728.1"/>
    <property type="molecule type" value="Genomic_DNA"/>
</dbReference>
<keyword evidence="5" id="KW-1185">Reference proteome</keyword>
<keyword evidence="2" id="KW-0732">Signal</keyword>
<dbReference type="PANTHER" id="PTHR42834">
    <property type="entry name" value="ENDONUCLEASE/EXONUCLEASE/PHOSPHATASE FAMILY PROTEIN (AFU_ORTHOLOGUE AFUA_3G09210)"/>
    <property type="match status" value="1"/>
</dbReference>
<keyword evidence="4" id="KW-0255">Endonuclease</keyword>
<feature type="domain" description="Endonuclease/exonuclease/phosphatase" evidence="3">
    <location>
        <begin position="324"/>
        <end position="604"/>
    </location>
</feature>
<evidence type="ECO:0000256" key="1">
    <source>
        <dbReference type="SAM" id="MobiDB-lite"/>
    </source>
</evidence>
<feature type="chain" id="PRO_5017979978" evidence="2">
    <location>
        <begin position="28"/>
        <end position="617"/>
    </location>
</feature>
<evidence type="ECO:0000313" key="4">
    <source>
        <dbReference type="EMBL" id="RNF83728.1"/>
    </source>
</evidence>
<evidence type="ECO:0000313" key="5">
    <source>
        <dbReference type="Proteomes" id="UP000267049"/>
    </source>
</evidence>
<dbReference type="CDD" id="cd10283">
    <property type="entry name" value="MnuA_DNase1-like"/>
    <property type="match status" value="1"/>
</dbReference>
<dbReference type="InterPro" id="IPR036691">
    <property type="entry name" value="Endo/exonu/phosph_ase_sf"/>
</dbReference>
<keyword evidence="4" id="KW-0378">Hydrolase</keyword>
<dbReference type="OrthoDB" id="9800417at2"/>
<dbReference type="InterPro" id="IPR005135">
    <property type="entry name" value="Endo/exonuclease/phosphatase"/>
</dbReference>
<dbReference type="GO" id="GO:0004519">
    <property type="term" value="F:endonuclease activity"/>
    <property type="evidence" value="ECO:0007669"/>
    <property type="project" value="UniProtKB-KW"/>
</dbReference>
<comment type="caution">
    <text evidence="4">The sequence shown here is derived from an EMBL/GenBank/DDBJ whole genome shotgun (WGS) entry which is preliminary data.</text>
</comment>
<dbReference type="SUPFAM" id="SSF56219">
    <property type="entry name" value="DNase I-like"/>
    <property type="match status" value="1"/>
</dbReference>
<sequence length="617" mass="64811">MPLSIPLRPLALAVACVLAVLPVGATAAPPNGGSTLIGRVQGTGATSPMVGQLVTVEGRISADFGTVGGRRGLGGWFVQDSGDADPTSSDGLFVTGALAPGLTIGSAVRVHGRVVERDAGRGASLTAIEPLRVEAIDAPHLAPLAAQAVSAPAGDWERHEGMLLRIAAPLTVIDHHAAPAHGQVQVAFDGRLWQPNERERPGSAAARELAVANSARRLMLDDGFAGARRPRSGDDHGDDGIGADSIGAARLGSTLHRVEGVLDQRDGRYRLQLTRTPQLQPAARPAAPRVDGDVRIAALNLENLFNGDGLGGGFPTERGARSVDELRRQLARQVATLRALDADVVALMELENDGYDAHSSLAQLVQALNARPTGAGAGDGARWQFVRGCADDCRDGARGPGVDTIRVGLIFRTDRVRPQGTPATLEGGPFGDRSRVPLAQAFVPVRADGRDDGAAFVVVANHFKSKSCSEALGDDRDQGDGAGCWNALRTDAARRLDAWLKTDPTRTGSDLTLIVGDLNAYAQESPVRALADAGWRDAFVAHGVPAPYSYAYKGELGRLDHALLSPAFAQRLRGAAEWHANADEPESAGYRDNPAPGPWRSSDHDPLLLGFALRASR</sequence>
<dbReference type="CDD" id="cd04486">
    <property type="entry name" value="YhcR_OBF_like"/>
    <property type="match status" value="1"/>
</dbReference>
<feature type="signal peptide" evidence="2">
    <location>
        <begin position="1"/>
        <end position="27"/>
    </location>
</feature>
<reference evidence="4 5" key="1">
    <citation type="submission" date="2018-11" db="EMBL/GenBank/DDBJ databases">
        <title>Lysobacter cryohumiis sp. nov., isolated from soil in the Tianshan Mountains, Xinjiang, China.</title>
        <authorList>
            <person name="Luo Y."/>
            <person name="Sheng H."/>
        </authorList>
    </citation>
    <scope>NUCLEOTIDE SEQUENCE [LARGE SCALE GENOMIC DNA]</scope>
    <source>
        <strain evidence="4 5">ZS60</strain>
    </source>
</reference>
<evidence type="ECO:0000256" key="2">
    <source>
        <dbReference type="SAM" id="SignalP"/>
    </source>
</evidence>
<name>A0A3M8SQW8_9GAMM</name>
<dbReference type="NCBIfam" id="NF033681">
    <property type="entry name" value="ExeM_NucH_DNase"/>
    <property type="match status" value="1"/>
</dbReference>
<gene>
    <name evidence="4" type="ORF">EER27_10160</name>
</gene>
<dbReference type="AlphaFoldDB" id="A0A3M8SQW8"/>
<protein>
    <submittedName>
        <fullName evidence="4">ExeM/NucH family extracellular endonuclease</fullName>
    </submittedName>
</protein>
<dbReference type="Gene3D" id="3.60.10.10">
    <property type="entry name" value="Endonuclease/exonuclease/phosphatase"/>
    <property type="match status" value="1"/>
</dbReference>
<organism evidence="4 5">
    <name type="scientific">Montanilutibacter psychrotolerans</name>
    <dbReference type="NCBI Taxonomy" id="1327343"/>
    <lineage>
        <taxon>Bacteria</taxon>
        <taxon>Pseudomonadati</taxon>
        <taxon>Pseudomonadota</taxon>
        <taxon>Gammaproteobacteria</taxon>
        <taxon>Lysobacterales</taxon>
        <taxon>Lysobacteraceae</taxon>
        <taxon>Montanilutibacter</taxon>
    </lineage>
</organism>
<dbReference type="PANTHER" id="PTHR42834:SF1">
    <property type="entry name" value="ENDONUCLEASE_EXONUCLEASE_PHOSPHATASE FAMILY PROTEIN (AFU_ORTHOLOGUE AFUA_3G09210)"/>
    <property type="match status" value="1"/>
</dbReference>
<dbReference type="Proteomes" id="UP000267049">
    <property type="component" value="Unassembled WGS sequence"/>
</dbReference>
<proteinExistence type="predicted"/>
<dbReference type="InterPro" id="IPR047971">
    <property type="entry name" value="ExeM-like"/>
</dbReference>
<dbReference type="Pfam" id="PF03372">
    <property type="entry name" value="Exo_endo_phos"/>
    <property type="match status" value="1"/>
</dbReference>
<evidence type="ECO:0000259" key="3">
    <source>
        <dbReference type="Pfam" id="PF03372"/>
    </source>
</evidence>
<feature type="region of interest" description="Disordered" evidence="1">
    <location>
        <begin position="579"/>
        <end position="605"/>
    </location>
</feature>